<reference evidence="4 5" key="1">
    <citation type="submission" date="2020-06" db="EMBL/GenBank/DDBJ databases">
        <title>Transcriptomic and genomic resources for Thalictrum thalictroides and T. hernandezii: Facilitating candidate gene discovery in an emerging model plant lineage.</title>
        <authorList>
            <person name="Arias T."/>
            <person name="Riano-Pachon D.M."/>
            <person name="Di Stilio V.S."/>
        </authorList>
    </citation>
    <scope>NUCLEOTIDE SEQUENCE [LARGE SCALE GENOMIC DNA]</scope>
    <source>
        <strain evidence="5">cv. WT478/WT964</strain>
        <tissue evidence="4">Leaves</tissue>
    </source>
</reference>
<keyword evidence="5" id="KW-1185">Reference proteome</keyword>
<dbReference type="Proteomes" id="UP000554482">
    <property type="component" value="Unassembled WGS sequence"/>
</dbReference>
<name>A0A7J6WPY7_THATH</name>
<sequence length="148" mass="16950">MYEQRTISVVYQDGEWKKLPDNSSSDMMKVLSGLVKLRKPRHDFAGERARREQLNGLYMALRQQIPNPSAKRDRASIVGGAVQYIRELKTTVDELRILVGKKRKRDDTRKMEGSQDLFSSIEKRSHTATGHYAASGSCPQTFFCLEKK</sequence>
<evidence type="ECO:0000256" key="2">
    <source>
        <dbReference type="ARBA" id="ARBA00023163"/>
    </source>
</evidence>
<organism evidence="4 5">
    <name type="scientific">Thalictrum thalictroides</name>
    <name type="common">Rue-anemone</name>
    <name type="synonym">Anemone thalictroides</name>
    <dbReference type="NCBI Taxonomy" id="46969"/>
    <lineage>
        <taxon>Eukaryota</taxon>
        <taxon>Viridiplantae</taxon>
        <taxon>Streptophyta</taxon>
        <taxon>Embryophyta</taxon>
        <taxon>Tracheophyta</taxon>
        <taxon>Spermatophyta</taxon>
        <taxon>Magnoliopsida</taxon>
        <taxon>Ranunculales</taxon>
        <taxon>Ranunculaceae</taxon>
        <taxon>Thalictroideae</taxon>
        <taxon>Thalictrum</taxon>
    </lineage>
</organism>
<evidence type="ECO:0000313" key="4">
    <source>
        <dbReference type="EMBL" id="KAF5198525.1"/>
    </source>
</evidence>
<feature type="domain" description="BHLH" evidence="3">
    <location>
        <begin position="38"/>
        <end position="88"/>
    </location>
</feature>
<dbReference type="SUPFAM" id="SSF47459">
    <property type="entry name" value="HLH, helix-loop-helix DNA-binding domain"/>
    <property type="match status" value="1"/>
</dbReference>
<protein>
    <recommendedName>
        <fullName evidence="3">BHLH domain-containing protein</fullName>
    </recommendedName>
</protein>
<dbReference type="OrthoDB" id="1932168at2759"/>
<dbReference type="PANTHER" id="PTHR46834:SF1">
    <property type="entry name" value="TRANSCRIPTION FACTOR BHLH10"/>
    <property type="match status" value="1"/>
</dbReference>
<keyword evidence="1" id="KW-0805">Transcription regulation</keyword>
<dbReference type="EMBL" id="JABWDY010013148">
    <property type="protein sequence ID" value="KAF5198525.1"/>
    <property type="molecule type" value="Genomic_DNA"/>
</dbReference>
<dbReference type="InterPro" id="IPR011598">
    <property type="entry name" value="bHLH_dom"/>
</dbReference>
<accession>A0A7J6WPY7</accession>
<evidence type="ECO:0000259" key="3">
    <source>
        <dbReference type="PROSITE" id="PS50888"/>
    </source>
</evidence>
<dbReference type="AlphaFoldDB" id="A0A7J6WPY7"/>
<dbReference type="InterPro" id="IPR045895">
    <property type="entry name" value="bHLH91-like"/>
</dbReference>
<comment type="caution">
    <text evidence="4">The sequence shown here is derived from an EMBL/GenBank/DDBJ whole genome shotgun (WGS) entry which is preliminary data.</text>
</comment>
<dbReference type="PROSITE" id="PS50888">
    <property type="entry name" value="BHLH"/>
    <property type="match status" value="1"/>
</dbReference>
<dbReference type="GO" id="GO:0048658">
    <property type="term" value="P:anther wall tapetum development"/>
    <property type="evidence" value="ECO:0007669"/>
    <property type="project" value="InterPro"/>
</dbReference>
<evidence type="ECO:0000313" key="5">
    <source>
        <dbReference type="Proteomes" id="UP000554482"/>
    </source>
</evidence>
<dbReference type="Gene3D" id="4.10.280.10">
    <property type="entry name" value="Helix-loop-helix DNA-binding domain"/>
    <property type="match status" value="1"/>
</dbReference>
<evidence type="ECO:0000256" key="1">
    <source>
        <dbReference type="ARBA" id="ARBA00023015"/>
    </source>
</evidence>
<dbReference type="GO" id="GO:0046983">
    <property type="term" value="F:protein dimerization activity"/>
    <property type="evidence" value="ECO:0007669"/>
    <property type="project" value="InterPro"/>
</dbReference>
<keyword evidence="2" id="KW-0804">Transcription</keyword>
<dbReference type="SMART" id="SM00353">
    <property type="entry name" value="HLH"/>
    <property type="match status" value="1"/>
</dbReference>
<dbReference type="GO" id="GO:0006355">
    <property type="term" value="P:regulation of DNA-templated transcription"/>
    <property type="evidence" value="ECO:0007669"/>
    <property type="project" value="InterPro"/>
</dbReference>
<dbReference type="PANTHER" id="PTHR46834">
    <property type="entry name" value="TRANSCRIPTION FACTOR BHLH91"/>
    <property type="match status" value="1"/>
</dbReference>
<proteinExistence type="predicted"/>
<dbReference type="Pfam" id="PF00010">
    <property type="entry name" value="HLH"/>
    <property type="match status" value="1"/>
</dbReference>
<dbReference type="InterPro" id="IPR036638">
    <property type="entry name" value="HLH_DNA-bd_sf"/>
</dbReference>
<gene>
    <name evidence="4" type="ORF">FRX31_011884</name>
</gene>